<dbReference type="EMBL" id="FUYE01000016">
    <property type="protein sequence ID" value="SKB04451.1"/>
    <property type="molecule type" value="Genomic_DNA"/>
</dbReference>
<dbReference type="PROSITE" id="PS00018">
    <property type="entry name" value="EF_HAND_1"/>
    <property type="match status" value="1"/>
</dbReference>
<dbReference type="Pfam" id="PF05593">
    <property type="entry name" value="RHS_repeat"/>
    <property type="match status" value="4"/>
</dbReference>
<dbReference type="PANTHER" id="PTHR32305">
    <property type="match status" value="1"/>
</dbReference>
<dbReference type="GO" id="GO:0005509">
    <property type="term" value="F:calcium ion binding"/>
    <property type="evidence" value="ECO:0007669"/>
    <property type="project" value="InterPro"/>
</dbReference>
<evidence type="ECO:0000313" key="7">
    <source>
        <dbReference type="Proteomes" id="UP000190774"/>
    </source>
</evidence>
<evidence type="ECO:0000256" key="5">
    <source>
        <dbReference type="SAM" id="MobiDB-lite"/>
    </source>
</evidence>
<keyword evidence="7" id="KW-1185">Reference proteome</keyword>
<feature type="non-terminal residue" evidence="6">
    <location>
        <position position="2788"/>
    </location>
</feature>
<proteinExistence type="predicted"/>
<evidence type="ECO:0000256" key="2">
    <source>
        <dbReference type="ARBA" id="ARBA00022525"/>
    </source>
</evidence>
<dbReference type="InterPro" id="IPR028974">
    <property type="entry name" value="TSP_type-3_rpt"/>
</dbReference>
<feature type="compositionally biased region" description="Acidic residues" evidence="5">
    <location>
        <begin position="278"/>
        <end position="297"/>
    </location>
</feature>
<dbReference type="PANTHER" id="PTHR32305:SF15">
    <property type="entry name" value="PROTEIN RHSA-RELATED"/>
    <property type="match status" value="1"/>
</dbReference>
<dbReference type="Pfam" id="PF18884">
    <property type="entry name" value="TSP3_bac"/>
    <property type="match status" value="3"/>
</dbReference>
<dbReference type="InterPro" id="IPR018247">
    <property type="entry name" value="EF_Hand_1_Ca_BS"/>
</dbReference>
<accession>A0A1T4YT51</accession>
<keyword evidence="4" id="KW-0106">Calcium</keyword>
<dbReference type="Proteomes" id="UP000190774">
    <property type="component" value="Unassembled WGS sequence"/>
</dbReference>
<reference evidence="7" key="1">
    <citation type="submission" date="2017-02" db="EMBL/GenBank/DDBJ databases">
        <authorList>
            <person name="Varghese N."/>
            <person name="Submissions S."/>
        </authorList>
    </citation>
    <scope>NUCLEOTIDE SEQUENCE [LARGE SCALE GENOMIC DNA]</scope>
    <source>
        <strain evidence="7">ATCC 700200</strain>
    </source>
</reference>
<sequence length="2788" mass="309560">MKHPSRRWSRAYRSQVLSVLRASRIRRWLALLLLVMMPLSTTPYLHGVNLGEAEYDPGTGTLYIQYEDWNENGEFDPGDELYWEYSGSDSDSDNDGISDLREAAWGTNPYNPDTDYDGITDGDEIDLLEGLGGGYDPRLWDSNANGYSDHDEAYGYYEVNYNVVGQGYSYYDWDGDGYKNPEDSHPLNSSLYCDWNDNGTNDGEEGGSPDDSDNDGHLDPDDSHPFDPSLWDDWNENGVSDTAEAEMDSDGDSYNDLFDSNPHDSSLWDDWNNNGVNDSEEGPWEEMDYDGDGYLDIDDSHPSDASLWDDWNGNGLSDYYESTTDSDGDGHNDLYDSHPDDLSLWQDWNNNGYNDDEETVDSDGDGRADIFDSHPNDVSLWSDWDNNGINAENEPDEDFDGDSYVNQYDSHPEDASLWNDWNYNGIPDDWEFIDTDSDGDGYNDSEDSHPSDDQLWDDWDYDGLNYSDEQIFGTYPEYYDSDGDGLSDGEEIVAGTDPLAMDSDGDGLTDYEELVVYTSPIQGKHLSPLNGHSISSIYLDYLMVDNADDDGDGIPNPIELFYEMDPNNSADAQGDLDADYVSNLQEYLDGTPLNGNLPIYDFDQDGITDIEEDYWNGIGPVVLNKYVFGDSVKDPDGDGLLNFEEIRFGLDLASKTTYEGISDLEWINAVRGTAWTASLAPGDMDADGLPDAWEHQYHLDIRDPGDRNENFDADALTNWQEYWAGRSPRVHDYQAPTESTGQFTKPLDWNDSQPSDRSLALPPALPQPPELSSSFVKDFFLNIHVEPLRSISPEFSYKHASYSGNDNAWYKLENGRQDGWPLPWYDENLDWDQPIWYPTEPEPGAGNLSPNWETYKDGDIVMAADLESATKTKTWSKVKFGLPAGWLATCRFIQEYYLLDEYQNMGESAPRHEFVISAGQNASEQLFLPPSNESLFPVYLMFANPKKVRGLNPSDTAGPRYRKIGLNGVPLSDAPPQMSEENDIPADETYVDAYSRALRHSVTDIWSRAGASEIPLCVRRTLSPEIWSWNHGLRPDERPDRPFGAGFTSNLTPSITFSYPESESNQPFRATAVDENGIAHSFVHVGGAFGGINEQWLPDLEEKQDAKTCYDRLIRTGGGWLLIKKFGTVCSYEMTHLTDLRAKVGEFEGKASQIISSDRRLGSKHKTIYEYGRMFQVEDRLGNKLFYEYPNLNTLIPSKIYDPDRPNQVLSVEQNGHGRVVGVRGPAGDTVRYQYDILESAGALNNVQVLKSVTRGEVEDEKRVEYDHTFDLQYELDPDPTSPMPDCYGYVDLRLIKDERGYSHFFDYEFVSQAAAYSWSGYQSEPPRMKRLSGVPKLLKKITRPNNQIVTFSGDRTLEYRSDRTINTPGIVTKVESSSAGTYTYHFTSPRIFCPVPLSIDSAQNVCVSFTRMKLTSAAGTEIYEFDPDAGMALKKITDIGGNVTSYSYDDYTLGSSLSSISGAYLGALKFDDPTTETNALGQSKHYEYEDKFRLLTKITDELGVSTEYQINSTTGLRTKETVKDASGHTLRATRFEYNDPEFVGFMTSQIVETTGLDDVPAGSPDPIGEMRTDFVSDVNGRIAHQITYAGNEDNPTTLTVNESLPLITSYTYTGNGSKKTVTDPRGYTTEFEYDPVTLRLRKVIYPNETFKSLDYDDHGNLVEELNEIGVKTFHDYDNLNRRVKTTVDLNGNGTKDAPYTTVTAGTTSSLPIYDGDLVTETIYNDFNLPVYETDARGVRTKHEYDLIGRRTLTTVNCDSQDANLKLITHYVDDNPNTQDWVGGSILTTGDFKPLCTIDPRGFVTKYEYDAMYRQTRTVLTDTSHSPPLKIETRADYDDVGNPVSSTDPLGRVTRTEFDGLRRAVRVVLPADPQHAEFPVPASERITRYTPSGLVWSSTDELGNTTRNFYDNAGRLTVTMQPGVLVPGEGNQLIQPQVWQAYDAAGNVIAQSDPRGNITETEYDERNRPVKVVFPEVADAETDSVAHPETSTEYDDLGRAVKVTDPLGRFTLTRYDRAGRAYASIAPSVESQTQVTISTHDPAGNVLTVTNPGEQTITNNYDVLGRLERTVDHQGIINQFEYDKSGNRVLVKDGREQKTLFTYDAQNRLLSQSFANGDTWSYQYNALHKIGQTDANKVSTSYQYDVRDRLCKVTAPDLERTQTYDAAGRLLSVFEAGRSEATVGYSYDVLGRVEAEVSQGLLHTYGYDLAGNRVSAFYGTGRSVATSYDALNRPEVIHEGGRTTTYGYDLAGRALMMTVGNGQVTRNRYDELGRLRYRTLYAHSSNLTPSGVLAAFEWIHDAIGNVTFHAEEWKANAARTAGLRSTTMTYDDANRLLTETVVDPASGNIATVYTYNEANNRLSKSVTGGDEPGYWTYDYNKANQLTGWSKFDQPEGTLIESKLLRYDGNGNRTSSAELMAGQASLTSQGISYEAVASGAPGYDVSVSLKADESNQELGVTVEGENHVVVNLATGQAATDALFNQGVTYTATTTSSQPVDGTTLELYRPSVPDQAAYVHVAGVQATASQQGLTYQATAQGEAGNGITVSLEEPLEANQPLGVSMDGDDHVVVRLATDAGVKDSLVNQGITYEQKSPHIMGQEVAITLKADEANQEAGVIVDGRDIEVQLATDAGARASIEDQGITYKAKVAGAAGNDLRVILEPGELDEPLSATVDGNDITVKLSRKTGEGAKFASCEFPSISYRAAMPGVAGNAIQVKHIDDSHGLYDAYGPLYNEKCTANRLASNYFLICLARDQGDAAQKSYFDGGLVIKAKEKGAAGNEYRITFV</sequence>
<evidence type="ECO:0000256" key="1">
    <source>
        <dbReference type="ARBA" id="ARBA00004613"/>
    </source>
</evidence>
<feature type="region of interest" description="Disordered" evidence="5">
    <location>
        <begin position="182"/>
        <end position="302"/>
    </location>
</feature>
<feature type="compositionally biased region" description="Basic and acidic residues" evidence="5">
    <location>
        <begin position="214"/>
        <end position="225"/>
    </location>
</feature>
<dbReference type="InterPro" id="IPR050708">
    <property type="entry name" value="T6SS_VgrG/RHS"/>
</dbReference>
<feature type="compositionally biased region" description="Acidic residues" evidence="5">
    <location>
        <begin position="243"/>
        <end position="253"/>
    </location>
</feature>
<feature type="compositionally biased region" description="Acidic residues" evidence="5">
    <location>
        <begin position="432"/>
        <end position="445"/>
    </location>
</feature>
<evidence type="ECO:0000256" key="3">
    <source>
        <dbReference type="ARBA" id="ARBA00022729"/>
    </source>
</evidence>
<dbReference type="Gene3D" id="2.180.10.10">
    <property type="entry name" value="RHS repeat-associated core"/>
    <property type="match status" value="5"/>
</dbReference>
<comment type="subcellular location">
    <subcellularLocation>
        <location evidence="1">Secreted</location>
    </subcellularLocation>
</comment>
<dbReference type="InterPro" id="IPR006530">
    <property type="entry name" value="YD"/>
</dbReference>
<dbReference type="InterPro" id="IPR059100">
    <property type="entry name" value="TSP3_bac"/>
</dbReference>
<evidence type="ECO:0000313" key="6">
    <source>
        <dbReference type="EMBL" id="SKB04451.1"/>
    </source>
</evidence>
<gene>
    <name evidence="6" type="ORF">SAMN02745166_04069</name>
</gene>
<organism evidence="6 7">
    <name type="scientific">Prosthecobacter debontii</name>
    <dbReference type="NCBI Taxonomy" id="48467"/>
    <lineage>
        <taxon>Bacteria</taxon>
        <taxon>Pseudomonadati</taxon>
        <taxon>Verrucomicrobiota</taxon>
        <taxon>Verrucomicrobiia</taxon>
        <taxon>Verrucomicrobiales</taxon>
        <taxon>Verrucomicrobiaceae</taxon>
        <taxon>Prosthecobacter</taxon>
    </lineage>
</organism>
<name>A0A1T4YT51_9BACT</name>
<dbReference type="NCBIfam" id="TIGR01643">
    <property type="entry name" value="YD_repeat_2x"/>
    <property type="match status" value="5"/>
</dbReference>
<feature type="compositionally biased region" description="Acidic residues" evidence="5">
    <location>
        <begin position="202"/>
        <end position="213"/>
    </location>
</feature>
<protein>
    <submittedName>
        <fullName evidence="6">YD repeat-containing protein</fullName>
    </submittedName>
</protein>
<dbReference type="STRING" id="48467.SAMN02745166_04069"/>
<dbReference type="Gene3D" id="4.10.1080.10">
    <property type="entry name" value="TSP type-3 repeat"/>
    <property type="match status" value="2"/>
</dbReference>
<dbReference type="InterPro" id="IPR031325">
    <property type="entry name" value="RHS_repeat"/>
</dbReference>
<evidence type="ECO:0000256" key="4">
    <source>
        <dbReference type="ARBA" id="ARBA00022837"/>
    </source>
</evidence>
<feature type="region of interest" description="Disordered" evidence="5">
    <location>
        <begin position="432"/>
        <end position="455"/>
    </location>
</feature>
<dbReference type="OrthoDB" id="173920at2"/>
<feature type="region of interest" description="Disordered" evidence="5">
    <location>
        <begin position="731"/>
        <end position="767"/>
    </location>
</feature>
<keyword evidence="2" id="KW-0964">Secreted</keyword>
<keyword evidence="3" id="KW-0732">Signal</keyword>
<dbReference type="SUPFAM" id="SSF103647">
    <property type="entry name" value="TSP type-3 repeat"/>
    <property type="match status" value="1"/>
</dbReference>